<protein>
    <submittedName>
        <fullName evidence="1">Uncharacterized protein</fullName>
    </submittedName>
</protein>
<keyword evidence="2" id="KW-1185">Reference proteome</keyword>
<sequence>MTAIPKYIIRLGVIKHRSDPHGWPKAVGQAPIQDFLLDTWIIFVAARVKVALDTTVNHGVRSNSRRQPVEQRISISISSRRRGSSAISSFALSLPARPLAAPHKDSAGATRGAVMQ</sequence>
<dbReference type="EMBL" id="JAWDGP010007660">
    <property type="protein sequence ID" value="KAK3709461.1"/>
    <property type="molecule type" value="Genomic_DNA"/>
</dbReference>
<proteinExistence type="predicted"/>
<evidence type="ECO:0000313" key="1">
    <source>
        <dbReference type="EMBL" id="KAK3709461.1"/>
    </source>
</evidence>
<reference evidence="1" key="1">
    <citation type="journal article" date="2023" name="G3 (Bethesda)">
        <title>A reference genome for the long-term kleptoplast-retaining sea slug Elysia crispata morphotype clarki.</title>
        <authorList>
            <person name="Eastman K.E."/>
            <person name="Pendleton A.L."/>
            <person name="Shaikh M.A."/>
            <person name="Suttiyut T."/>
            <person name="Ogas R."/>
            <person name="Tomko P."/>
            <person name="Gavelis G."/>
            <person name="Widhalm J.R."/>
            <person name="Wisecaver J.H."/>
        </authorList>
    </citation>
    <scope>NUCLEOTIDE SEQUENCE</scope>
    <source>
        <strain evidence="1">ECLA1</strain>
    </source>
</reference>
<gene>
    <name evidence="1" type="ORF">RRG08_017244</name>
</gene>
<dbReference type="AlphaFoldDB" id="A0AAE0XT89"/>
<comment type="caution">
    <text evidence="1">The sequence shown here is derived from an EMBL/GenBank/DDBJ whole genome shotgun (WGS) entry which is preliminary data.</text>
</comment>
<dbReference type="Proteomes" id="UP001283361">
    <property type="component" value="Unassembled WGS sequence"/>
</dbReference>
<accession>A0AAE0XT89</accession>
<evidence type="ECO:0000313" key="2">
    <source>
        <dbReference type="Proteomes" id="UP001283361"/>
    </source>
</evidence>
<name>A0AAE0XT89_9GAST</name>
<organism evidence="1 2">
    <name type="scientific">Elysia crispata</name>
    <name type="common">lettuce slug</name>
    <dbReference type="NCBI Taxonomy" id="231223"/>
    <lineage>
        <taxon>Eukaryota</taxon>
        <taxon>Metazoa</taxon>
        <taxon>Spiralia</taxon>
        <taxon>Lophotrochozoa</taxon>
        <taxon>Mollusca</taxon>
        <taxon>Gastropoda</taxon>
        <taxon>Heterobranchia</taxon>
        <taxon>Euthyneura</taxon>
        <taxon>Panpulmonata</taxon>
        <taxon>Sacoglossa</taxon>
        <taxon>Placobranchoidea</taxon>
        <taxon>Plakobranchidae</taxon>
        <taxon>Elysia</taxon>
    </lineage>
</organism>